<protein>
    <recommendedName>
        <fullName evidence="4">threonine-phosphate decarboxylase</fullName>
        <ecNumber evidence="4">4.1.1.81</ecNumber>
    </recommendedName>
    <alternativeName>
        <fullName evidence="8">L-threonine-O-3-phosphate decarboxylase</fullName>
    </alternativeName>
</protein>
<dbReference type="SUPFAM" id="SSF53383">
    <property type="entry name" value="PLP-dependent transferases"/>
    <property type="match status" value="1"/>
</dbReference>
<evidence type="ECO:0000256" key="3">
    <source>
        <dbReference type="ARBA" id="ARBA00004953"/>
    </source>
</evidence>
<dbReference type="Gene3D" id="3.90.1150.10">
    <property type="entry name" value="Aspartate Aminotransferase, domain 1"/>
    <property type="match status" value="1"/>
</dbReference>
<comment type="pathway">
    <text evidence="3">Cofactor biosynthesis; adenosylcobalamin biosynthesis.</text>
</comment>
<sequence>MSRPLHGGNLAWAATIAGCPEFLITDFSASINPLGPPKSAIAAIQSHLATLKHYPDPNYTQLRSVLAQEHHLSPDWIIPGNGVAELLTWAARDLAQKDMTCLLSPAFGDYTRALKAFNGEIQYYPLDIHQGNWEIKRQNLQQCGLLLNNPHNPTGHLFSLTQILPYLDFGLVVVDEAFMDFIPPPQQQSLIDRIQDYPNLIILRSLTKFYSLPGLRIGYAIAHPDVLKRWQQWRDPWPINSLADIVAQTVIQDREFQELTWKWLLPAKEKLFQDLSKIPNFQPILGKANYLLVKTSIPSSQLQKKLLIQNRILIRDCLSFAELGEDYFRIAIRSSEENERLFIALTEALN</sequence>
<dbReference type="PROSITE" id="PS00105">
    <property type="entry name" value="AA_TRANSFER_CLASS_1"/>
    <property type="match status" value="1"/>
</dbReference>
<name>A0A2T1LZ24_9CHRO</name>
<keyword evidence="7" id="KW-0456">Lyase</keyword>
<dbReference type="GO" id="GO:0048472">
    <property type="term" value="F:threonine-phosphate decarboxylase activity"/>
    <property type="evidence" value="ECO:0007669"/>
    <property type="project" value="UniProtKB-EC"/>
</dbReference>
<dbReference type="RefSeq" id="WP_106456517.1">
    <property type="nucleotide sequence ID" value="NZ_PXOH01000007.1"/>
</dbReference>
<evidence type="ECO:0000313" key="12">
    <source>
        <dbReference type="Proteomes" id="UP000239001"/>
    </source>
</evidence>
<comment type="caution">
    <text evidence="11">The sequence shown here is derived from an EMBL/GenBank/DDBJ whole genome shotgun (WGS) entry which is preliminary data.</text>
</comment>
<reference evidence="11 12" key="1">
    <citation type="submission" date="2018-03" db="EMBL/GenBank/DDBJ databases">
        <title>The ancient ancestry and fast evolution of plastids.</title>
        <authorList>
            <person name="Moore K.R."/>
            <person name="Magnabosco C."/>
            <person name="Momper L."/>
            <person name="Gold D.A."/>
            <person name="Bosak T."/>
            <person name="Fournier G.P."/>
        </authorList>
    </citation>
    <scope>NUCLEOTIDE SEQUENCE [LARGE SCALE GENOMIC DNA]</scope>
    <source>
        <strain evidence="11 12">CCALA 016</strain>
    </source>
</reference>
<comment type="cofactor">
    <cofactor evidence="1">
        <name>pyridoxal 5'-phosphate</name>
        <dbReference type="ChEBI" id="CHEBI:597326"/>
    </cofactor>
</comment>
<evidence type="ECO:0000256" key="1">
    <source>
        <dbReference type="ARBA" id="ARBA00001933"/>
    </source>
</evidence>
<dbReference type="AlphaFoldDB" id="A0A2T1LZ24"/>
<dbReference type="CDD" id="cd00609">
    <property type="entry name" value="AAT_like"/>
    <property type="match status" value="1"/>
</dbReference>
<dbReference type="PANTHER" id="PTHR42885">
    <property type="entry name" value="HISTIDINOL-PHOSPHATE AMINOTRANSFERASE-RELATED"/>
    <property type="match status" value="1"/>
</dbReference>
<dbReference type="PROSITE" id="PS51257">
    <property type="entry name" value="PROKAR_LIPOPROTEIN"/>
    <property type="match status" value="1"/>
</dbReference>
<dbReference type="Proteomes" id="UP000239001">
    <property type="component" value="Unassembled WGS sequence"/>
</dbReference>
<keyword evidence="5" id="KW-0169">Cobalamin biosynthesis</keyword>
<dbReference type="InterPro" id="IPR015421">
    <property type="entry name" value="PyrdxlP-dep_Trfase_major"/>
</dbReference>
<dbReference type="NCBIfam" id="TIGR01140">
    <property type="entry name" value="L_thr_O3P_dcar"/>
    <property type="match status" value="1"/>
</dbReference>
<dbReference type="GO" id="GO:0009236">
    <property type="term" value="P:cobalamin biosynthetic process"/>
    <property type="evidence" value="ECO:0007669"/>
    <property type="project" value="UniProtKB-UniPathway"/>
</dbReference>
<comment type="catalytic activity">
    <reaction evidence="9">
        <text>O-phospho-L-threonine + H(+) = (R)-1-aminopropan-2-yl phosphate + CO2</text>
        <dbReference type="Rhea" id="RHEA:11492"/>
        <dbReference type="ChEBI" id="CHEBI:15378"/>
        <dbReference type="ChEBI" id="CHEBI:16526"/>
        <dbReference type="ChEBI" id="CHEBI:58563"/>
        <dbReference type="ChEBI" id="CHEBI:58675"/>
        <dbReference type="EC" id="4.1.1.81"/>
    </reaction>
</comment>
<dbReference type="PANTHER" id="PTHR42885:SF1">
    <property type="entry name" value="THREONINE-PHOSPHATE DECARBOXYLASE"/>
    <property type="match status" value="1"/>
</dbReference>
<feature type="domain" description="Aminotransferase class I/classII large" evidence="10">
    <location>
        <begin position="25"/>
        <end position="341"/>
    </location>
</feature>
<dbReference type="GO" id="GO:0030170">
    <property type="term" value="F:pyridoxal phosphate binding"/>
    <property type="evidence" value="ECO:0007669"/>
    <property type="project" value="InterPro"/>
</dbReference>
<evidence type="ECO:0000256" key="4">
    <source>
        <dbReference type="ARBA" id="ARBA00012285"/>
    </source>
</evidence>
<gene>
    <name evidence="11" type="ORF">C7H19_08845</name>
</gene>
<dbReference type="OrthoDB" id="9813612at2"/>
<evidence type="ECO:0000256" key="9">
    <source>
        <dbReference type="ARBA" id="ARBA00048531"/>
    </source>
</evidence>
<dbReference type="Pfam" id="PF00155">
    <property type="entry name" value="Aminotran_1_2"/>
    <property type="match status" value="1"/>
</dbReference>
<organism evidence="11 12">
    <name type="scientific">Aphanothece hegewaldii CCALA 016</name>
    <dbReference type="NCBI Taxonomy" id="2107694"/>
    <lineage>
        <taxon>Bacteria</taxon>
        <taxon>Bacillati</taxon>
        <taxon>Cyanobacteriota</taxon>
        <taxon>Cyanophyceae</taxon>
        <taxon>Oscillatoriophycideae</taxon>
        <taxon>Chroococcales</taxon>
        <taxon>Aphanothecaceae</taxon>
        <taxon>Aphanothece</taxon>
    </lineage>
</organism>
<accession>A0A2T1LZ24</accession>
<evidence type="ECO:0000259" key="10">
    <source>
        <dbReference type="Pfam" id="PF00155"/>
    </source>
</evidence>
<evidence type="ECO:0000313" key="11">
    <source>
        <dbReference type="EMBL" id="PSF37652.1"/>
    </source>
</evidence>
<proteinExistence type="predicted"/>
<evidence type="ECO:0000256" key="5">
    <source>
        <dbReference type="ARBA" id="ARBA00022573"/>
    </source>
</evidence>
<comment type="function">
    <text evidence="2">Decarboxylates L-threonine-O-3-phosphate to yield (R)-1-amino-2-propanol O-2-phosphate, the precursor for the linkage between the nucleotide loop and the corrin ring in cobalamin.</text>
</comment>
<keyword evidence="6" id="KW-0663">Pyridoxal phosphate</keyword>
<dbReference type="InterPro" id="IPR015422">
    <property type="entry name" value="PyrdxlP-dep_Trfase_small"/>
</dbReference>
<dbReference type="EMBL" id="PXOH01000007">
    <property type="protein sequence ID" value="PSF37652.1"/>
    <property type="molecule type" value="Genomic_DNA"/>
</dbReference>
<dbReference type="Gene3D" id="3.40.640.10">
    <property type="entry name" value="Type I PLP-dependent aspartate aminotransferase-like (Major domain)"/>
    <property type="match status" value="1"/>
</dbReference>
<evidence type="ECO:0000256" key="8">
    <source>
        <dbReference type="ARBA" id="ARBA00029996"/>
    </source>
</evidence>
<dbReference type="InterPro" id="IPR004839">
    <property type="entry name" value="Aminotransferase_I/II_large"/>
</dbReference>
<dbReference type="EC" id="4.1.1.81" evidence="4"/>
<dbReference type="InterPro" id="IPR015424">
    <property type="entry name" value="PyrdxlP-dep_Trfase"/>
</dbReference>
<evidence type="ECO:0000256" key="6">
    <source>
        <dbReference type="ARBA" id="ARBA00022898"/>
    </source>
</evidence>
<evidence type="ECO:0000256" key="7">
    <source>
        <dbReference type="ARBA" id="ARBA00023239"/>
    </source>
</evidence>
<keyword evidence="12" id="KW-1185">Reference proteome</keyword>
<reference evidence="11 12" key="2">
    <citation type="submission" date="2018-03" db="EMBL/GenBank/DDBJ databases">
        <authorList>
            <person name="Keele B.F."/>
        </authorList>
    </citation>
    <scope>NUCLEOTIDE SEQUENCE [LARGE SCALE GENOMIC DNA]</scope>
    <source>
        <strain evidence="11 12">CCALA 016</strain>
    </source>
</reference>
<dbReference type="InterPro" id="IPR004838">
    <property type="entry name" value="NHTrfase_class1_PyrdxlP-BS"/>
</dbReference>
<evidence type="ECO:0000256" key="2">
    <source>
        <dbReference type="ARBA" id="ARBA00003444"/>
    </source>
</evidence>
<dbReference type="UniPathway" id="UPA00148"/>
<dbReference type="InterPro" id="IPR005860">
    <property type="entry name" value="CobD"/>
</dbReference>